<dbReference type="AlphaFoldDB" id="A0A9X3PF40"/>
<dbReference type="Proteomes" id="UP001183604">
    <property type="component" value="Unassembled WGS sequence"/>
</dbReference>
<sequence length="240" mass="26167">MPDEPPSPARRRPARTAATVGWALLPLVPVLGGTLATALAAGRRPSWTTAVPLVLYPASLVAFVAFIMPFPVGESPVWADALAFVSLFASTVGASAHLFAIRRYVWAPVETRPPSPPKQPRQRKPAVAGPDWVSPALDRAARLREDARRLAEGDPALAKRNGIGRPELPRQVDDGGLVDLNHAPVEVLRELPGFNESTARRVRERVERLGPFHGIDEVIVEIDIAPGFEKHMREYALFLP</sequence>
<gene>
    <name evidence="4" type="ORF">J2S69_003175</name>
    <name evidence="3" type="ORF">O2L01_03870</name>
</gene>
<dbReference type="Proteomes" id="UP001145799">
    <property type="component" value="Unassembled WGS sequence"/>
</dbReference>
<dbReference type="EMBL" id="JAPZVQ010000002">
    <property type="protein sequence ID" value="MDA1384115.1"/>
    <property type="molecule type" value="Genomic_DNA"/>
</dbReference>
<comment type="caution">
    <text evidence="3">The sequence shown here is derived from an EMBL/GenBank/DDBJ whole genome shotgun (WGS) entry which is preliminary data.</text>
</comment>
<evidence type="ECO:0008006" key="7">
    <source>
        <dbReference type="Google" id="ProtNLM"/>
    </source>
</evidence>
<feature type="transmembrane region" description="Helical" evidence="2">
    <location>
        <begin position="53"/>
        <end position="72"/>
    </location>
</feature>
<proteinExistence type="predicted"/>
<evidence type="ECO:0000313" key="4">
    <source>
        <dbReference type="EMBL" id="MDR7339456.1"/>
    </source>
</evidence>
<protein>
    <recommendedName>
        <fullName evidence="7">Helix-hairpin-helix domain-containing protein</fullName>
    </recommendedName>
</protein>
<organism evidence="3 5">
    <name type="scientific">Glycomyces lechevalierae</name>
    <dbReference type="NCBI Taxonomy" id="256034"/>
    <lineage>
        <taxon>Bacteria</taxon>
        <taxon>Bacillati</taxon>
        <taxon>Actinomycetota</taxon>
        <taxon>Actinomycetes</taxon>
        <taxon>Glycomycetales</taxon>
        <taxon>Glycomycetaceae</taxon>
        <taxon>Glycomyces</taxon>
    </lineage>
</organism>
<feature type="transmembrane region" description="Helical" evidence="2">
    <location>
        <begin position="78"/>
        <end position="100"/>
    </location>
</feature>
<accession>A0A9X3PF40</accession>
<evidence type="ECO:0000256" key="1">
    <source>
        <dbReference type="SAM" id="MobiDB-lite"/>
    </source>
</evidence>
<dbReference type="EMBL" id="JAVDYD010000001">
    <property type="protein sequence ID" value="MDR7339456.1"/>
    <property type="molecule type" value="Genomic_DNA"/>
</dbReference>
<evidence type="ECO:0000313" key="5">
    <source>
        <dbReference type="Proteomes" id="UP001145799"/>
    </source>
</evidence>
<keyword evidence="2" id="KW-0812">Transmembrane</keyword>
<name>A0A9X3PF40_9ACTN</name>
<keyword evidence="2" id="KW-1133">Transmembrane helix</keyword>
<keyword evidence="6" id="KW-1185">Reference proteome</keyword>
<keyword evidence="2" id="KW-0472">Membrane</keyword>
<evidence type="ECO:0000313" key="3">
    <source>
        <dbReference type="EMBL" id="MDA1384115.1"/>
    </source>
</evidence>
<reference evidence="4 6" key="2">
    <citation type="submission" date="2023-07" db="EMBL/GenBank/DDBJ databases">
        <title>Sequencing the genomes of 1000 actinobacteria strains.</title>
        <authorList>
            <person name="Klenk H.-P."/>
        </authorList>
    </citation>
    <scope>NUCLEOTIDE SEQUENCE [LARGE SCALE GENOMIC DNA]</scope>
    <source>
        <strain evidence="4 6">DSM 44724</strain>
    </source>
</reference>
<reference evidence="3" key="1">
    <citation type="submission" date="2022-12" db="EMBL/GenBank/DDBJ databases">
        <title>Gycomyces niveus sp.nov., a novel actinomycete isolated from soil in Shouguang.</title>
        <authorList>
            <person name="Yang X."/>
        </authorList>
    </citation>
    <scope>NUCLEOTIDE SEQUENCE</scope>
    <source>
        <strain evidence="3">DSM 44724</strain>
    </source>
</reference>
<evidence type="ECO:0000313" key="6">
    <source>
        <dbReference type="Proteomes" id="UP001183604"/>
    </source>
</evidence>
<evidence type="ECO:0000256" key="2">
    <source>
        <dbReference type="SAM" id="Phobius"/>
    </source>
</evidence>
<feature type="transmembrane region" description="Helical" evidence="2">
    <location>
        <begin position="20"/>
        <end position="41"/>
    </location>
</feature>
<dbReference type="RefSeq" id="WP_270120535.1">
    <property type="nucleotide sequence ID" value="NZ_BAAAOM010000004.1"/>
</dbReference>
<feature type="region of interest" description="Disordered" evidence="1">
    <location>
        <begin position="110"/>
        <end position="132"/>
    </location>
</feature>
<dbReference type="SUPFAM" id="SSF81585">
    <property type="entry name" value="PsbU/PolX domain-like"/>
    <property type="match status" value="1"/>
</dbReference>